<reference evidence="1" key="1">
    <citation type="journal article" date="2014" name="Front. Microbiol.">
        <title>High frequency of phylogenetically diverse reductive dehalogenase-homologous genes in deep subseafloor sedimentary metagenomes.</title>
        <authorList>
            <person name="Kawai M."/>
            <person name="Futagami T."/>
            <person name="Toyoda A."/>
            <person name="Takaki Y."/>
            <person name="Nishi S."/>
            <person name="Hori S."/>
            <person name="Arai W."/>
            <person name="Tsubouchi T."/>
            <person name="Morono Y."/>
            <person name="Uchiyama I."/>
            <person name="Ito T."/>
            <person name="Fujiyama A."/>
            <person name="Inagaki F."/>
            <person name="Takami H."/>
        </authorList>
    </citation>
    <scope>NUCLEOTIDE SEQUENCE</scope>
    <source>
        <strain evidence="1">Expedition CK06-06</strain>
    </source>
</reference>
<dbReference type="AlphaFoldDB" id="X1EQN2"/>
<dbReference type="EMBL" id="BARU01013338">
    <property type="protein sequence ID" value="GAH35696.1"/>
    <property type="molecule type" value="Genomic_DNA"/>
</dbReference>
<evidence type="ECO:0000313" key="1">
    <source>
        <dbReference type="EMBL" id="GAH35696.1"/>
    </source>
</evidence>
<comment type="caution">
    <text evidence="1">The sequence shown here is derived from an EMBL/GenBank/DDBJ whole genome shotgun (WGS) entry which is preliminary data.</text>
</comment>
<feature type="non-terminal residue" evidence="1">
    <location>
        <position position="1"/>
    </location>
</feature>
<protein>
    <submittedName>
        <fullName evidence="1">Uncharacterized protein</fullName>
    </submittedName>
</protein>
<accession>X1EQN2</accession>
<name>X1EQN2_9ZZZZ</name>
<proteinExistence type="predicted"/>
<organism evidence="1">
    <name type="scientific">marine sediment metagenome</name>
    <dbReference type="NCBI Taxonomy" id="412755"/>
    <lineage>
        <taxon>unclassified sequences</taxon>
        <taxon>metagenomes</taxon>
        <taxon>ecological metagenomes</taxon>
    </lineage>
</organism>
<gene>
    <name evidence="1" type="ORF">S03H2_24151</name>
</gene>
<sequence length="178" mass="20215">VEFFYEYYEPITNTSVGGLQSFALWHVGGNQYRGIINATVGESQYYVHYYIIVLDFAGHGLDEFGAKQTNVLLYYDADFGRTASLYSVSTPNIFQLGDFVEPFEEQVPTIIPSGDPLNPYINITVFINDSIVWSGMENVTLHVNNHNLVTLENQTDYIVALMTNIPGTNEWFYQLTLQ</sequence>